<dbReference type="AlphaFoldDB" id="A0A4W6D3C3"/>
<dbReference type="Proteomes" id="UP000314980">
    <property type="component" value="Unassembled WGS sequence"/>
</dbReference>
<dbReference type="GO" id="GO:0016323">
    <property type="term" value="C:basolateral plasma membrane"/>
    <property type="evidence" value="ECO:0007669"/>
    <property type="project" value="TreeGrafter"/>
</dbReference>
<feature type="transmembrane region" description="Helical" evidence="15">
    <location>
        <begin position="480"/>
        <end position="504"/>
    </location>
</feature>
<comment type="similarity">
    <text evidence="2 15">Belongs to the organo anion transporter (TC 2.A.60) family.</text>
</comment>
<dbReference type="PANTHER" id="PTHR11388">
    <property type="entry name" value="ORGANIC ANION TRANSPORTER"/>
    <property type="match status" value="1"/>
</dbReference>
<accession>A0A4W6D3C3</accession>
<keyword evidence="8 15" id="KW-0406">Ion transport</keyword>
<reference evidence="17" key="2">
    <citation type="submission" date="2025-08" db="UniProtKB">
        <authorList>
            <consortium name="Ensembl"/>
        </authorList>
    </citation>
    <scope>IDENTIFICATION</scope>
</reference>
<reference evidence="17" key="3">
    <citation type="submission" date="2025-09" db="UniProtKB">
        <authorList>
            <consortium name="Ensembl"/>
        </authorList>
    </citation>
    <scope>IDENTIFICATION</scope>
</reference>
<dbReference type="InterPro" id="IPR036058">
    <property type="entry name" value="Kazal_dom_sf"/>
</dbReference>
<evidence type="ECO:0000256" key="9">
    <source>
        <dbReference type="ARBA" id="ARBA00023136"/>
    </source>
</evidence>
<sequence length="557" mass="60885">MFLVALSFAYFAKALSGSYMKSTITQLERRFDIPSYLIGVIDGSFEIGNLLVIAFVSYFGAKLHRPKIIAMGCVLMSIGTFIIALPHFIIGRYEYETSVRWVVNSTLNPSPCPVGSLADLTQDAGVITLLSAIPFWFLPRSLPMSGPRGPEKCTPEQTSFIKDSPLMKHKYPADEHTSFIEMAKDFIPTLRTLLGHPVYLIYLCVTIIQLNSLIGMVTYKPKYIEQHFRQSASKANFLMGMINIPAVALGMFSGGLLMKRLKLNIMGAARFAFGTSLIGYILSLFFFAMSCENAKVAGVTLSYNSMDTISYEKHPVFTACNSDCFCSASDWDPVCGENGITYVSPCLAGCTSSAGSGKNTVFSNCSCVGAAGNFTASTGQCPQKDDCDRMFPYFLALSVITSFIISLGGTPGYMLLIRCIKPQLKSLALGFHALATRTLAGIPAPIYFGAIIDTTCLKWGQKRCGGIGACRIYNTTAYRIAYLGLTLSLRTVSFVICIPGFILLSRQLKKEERNAIHGALSNGGAELEALRKEEFVISNSDQLQQTSDNSTDRETRL</sequence>
<comment type="catalytic activity">
    <reaction evidence="12">
        <text>3,3',5'-triiodo-L-thyronine(out) = 3,3',5'-triiodo-L-thyronine(in)</text>
        <dbReference type="Rhea" id="RHEA:71815"/>
        <dbReference type="ChEBI" id="CHEBI:57261"/>
    </reaction>
</comment>
<evidence type="ECO:0000256" key="2">
    <source>
        <dbReference type="ARBA" id="ARBA00009657"/>
    </source>
</evidence>
<evidence type="ECO:0000256" key="11">
    <source>
        <dbReference type="ARBA" id="ARBA00023180"/>
    </source>
</evidence>
<evidence type="ECO:0000313" key="18">
    <source>
        <dbReference type="Proteomes" id="UP000314980"/>
    </source>
</evidence>
<comment type="caution">
    <text evidence="15">Lacks conserved residue(s) required for the propagation of feature annotation.</text>
</comment>
<keyword evidence="6 15" id="KW-1133">Transmembrane helix</keyword>
<evidence type="ECO:0000256" key="12">
    <source>
        <dbReference type="ARBA" id="ARBA00050960"/>
    </source>
</evidence>
<reference evidence="18" key="1">
    <citation type="submission" date="2015-09" db="EMBL/GenBank/DDBJ databases">
        <authorList>
            <person name="Sai Rama Sridatta P."/>
        </authorList>
    </citation>
    <scope>NUCLEOTIDE SEQUENCE [LARGE SCALE GENOMIC DNA]</scope>
</reference>
<feature type="transmembrane region" description="Helical" evidence="15">
    <location>
        <begin position="199"/>
        <end position="217"/>
    </location>
</feature>
<evidence type="ECO:0000256" key="1">
    <source>
        <dbReference type="ARBA" id="ARBA00004651"/>
    </source>
</evidence>
<feature type="transmembrane region" description="Helical" evidence="15">
    <location>
        <begin position="428"/>
        <end position="452"/>
    </location>
</feature>
<feature type="transmembrane region" description="Helical" evidence="15">
    <location>
        <begin position="68"/>
        <end position="90"/>
    </location>
</feature>
<keyword evidence="10" id="KW-1015">Disulfide bond</keyword>
<dbReference type="InterPro" id="IPR036259">
    <property type="entry name" value="MFS_trans_sf"/>
</dbReference>
<evidence type="ECO:0000256" key="8">
    <source>
        <dbReference type="ARBA" id="ARBA00023065"/>
    </source>
</evidence>
<gene>
    <name evidence="17" type="primary">SLCO1C1</name>
    <name evidence="17" type="synonym">LOC108888406</name>
</gene>
<dbReference type="GO" id="GO:0006869">
    <property type="term" value="P:lipid transport"/>
    <property type="evidence" value="ECO:0007669"/>
    <property type="project" value="UniProtKB-KW"/>
</dbReference>
<evidence type="ECO:0000256" key="14">
    <source>
        <dbReference type="ARBA" id="ARBA00052624"/>
    </source>
</evidence>
<proteinExistence type="inferred from homology"/>
<dbReference type="Pfam" id="PF03137">
    <property type="entry name" value="OATP"/>
    <property type="match status" value="2"/>
</dbReference>
<dbReference type="SUPFAM" id="SSF103473">
    <property type="entry name" value="MFS general substrate transporter"/>
    <property type="match status" value="2"/>
</dbReference>
<evidence type="ECO:0000256" key="5">
    <source>
        <dbReference type="ARBA" id="ARBA00022692"/>
    </source>
</evidence>
<dbReference type="Gene3D" id="1.20.1250.20">
    <property type="entry name" value="MFS general substrate transporter like domains"/>
    <property type="match status" value="2"/>
</dbReference>
<feature type="domain" description="Kazal-like" evidence="16">
    <location>
        <begin position="314"/>
        <end position="369"/>
    </location>
</feature>
<keyword evidence="4" id="KW-1003">Cell membrane</keyword>
<evidence type="ECO:0000259" key="16">
    <source>
        <dbReference type="PROSITE" id="PS51465"/>
    </source>
</evidence>
<dbReference type="NCBIfam" id="TIGR00805">
    <property type="entry name" value="oat"/>
    <property type="match status" value="1"/>
</dbReference>
<dbReference type="PROSITE" id="PS51465">
    <property type="entry name" value="KAZAL_2"/>
    <property type="match status" value="1"/>
</dbReference>
<comment type="subcellular location">
    <subcellularLocation>
        <location evidence="1 15">Cell membrane</location>
        <topology evidence="1 15">Multi-pass membrane protein</topology>
    </subcellularLocation>
</comment>
<evidence type="ECO:0000256" key="10">
    <source>
        <dbReference type="ARBA" id="ARBA00023157"/>
    </source>
</evidence>
<dbReference type="Ensembl" id="ENSLCAT00010019630.1">
    <property type="protein sequence ID" value="ENSLCAP00010019221.1"/>
    <property type="gene ID" value="ENSLCAG00010009014.1"/>
</dbReference>
<dbReference type="GO" id="GO:0006811">
    <property type="term" value="P:monoatomic ion transport"/>
    <property type="evidence" value="ECO:0007669"/>
    <property type="project" value="UniProtKB-KW"/>
</dbReference>
<protein>
    <recommendedName>
        <fullName evidence="15">Solute carrier organic anion transporter family member</fullName>
    </recommendedName>
</protein>
<keyword evidence="5 15" id="KW-0812">Transmembrane</keyword>
<dbReference type="InterPro" id="IPR002350">
    <property type="entry name" value="Kazal_dom"/>
</dbReference>
<dbReference type="GO" id="GO:0015347">
    <property type="term" value="F:sodium-independent organic anion transmembrane transporter activity"/>
    <property type="evidence" value="ECO:0007669"/>
    <property type="project" value="TreeGrafter"/>
</dbReference>
<keyword evidence="3 15" id="KW-0813">Transport</keyword>
<dbReference type="PANTHER" id="PTHR11388:SF99">
    <property type="entry name" value="SOLUTE CARRIER ORGANIC ANION TRANSPORTER FAMILY MEMBER 1C1"/>
    <property type="match status" value="1"/>
</dbReference>
<feature type="transmembrane region" description="Helical" evidence="15">
    <location>
        <begin position="269"/>
        <end position="289"/>
    </location>
</feature>
<evidence type="ECO:0000256" key="13">
    <source>
        <dbReference type="ARBA" id="ARBA00051340"/>
    </source>
</evidence>
<evidence type="ECO:0000256" key="6">
    <source>
        <dbReference type="ARBA" id="ARBA00022989"/>
    </source>
</evidence>
<feature type="transmembrane region" description="Helical" evidence="15">
    <location>
        <begin position="33"/>
        <end position="56"/>
    </location>
</feature>
<feature type="transmembrane region" description="Helical" evidence="15">
    <location>
        <begin position="390"/>
        <end position="416"/>
    </location>
</feature>
<comment type="catalytic activity">
    <reaction evidence="14">
        <text>L-thyroxine sulfate(out) = L-thyroxine sulfate(in)</text>
        <dbReference type="Rhea" id="RHEA:73311"/>
        <dbReference type="ChEBI" id="CHEBI:176512"/>
    </reaction>
</comment>
<name>A0A4W6D3C3_LATCA</name>
<organism evidence="17 18">
    <name type="scientific">Lates calcarifer</name>
    <name type="common">Barramundi</name>
    <name type="synonym">Holocentrus calcarifer</name>
    <dbReference type="NCBI Taxonomy" id="8187"/>
    <lineage>
        <taxon>Eukaryota</taxon>
        <taxon>Metazoa</taxon>
        <taxon>Chordata</taxon>
        <taxon>Craniata</taxon>
        <taxon>Vertebrata</taxon>
        <taxon>Euteleostomi</taxon>
        <taxon>Actinopterygii</taxon>
        <taxon>Neopterygii</taxon>
        <taxon>Teleostei</taxon>
        <taxon>Neoteleostei</taxon>
        <taxon>Acanthomorphata</taxon>
        <taxon>Carangaria</taxon>
        <taxon>Carangaria incertae sedis</taxon>
        <taxon>Centropomidae</taxon>
        <taxon>Lates</taxon>
    </lineage>
</organism>
<dbReference type="SUPFAM" id="SSF100895">
    <property type="entry name" value="Kazal-type serine protease inhibitors"/>
    <property type="match status" value="1"/>
</dbReference>
<keyword evidence="7" id="KW-0445">Lipid transport</keyword>
<dbReference type="Pfam" id="PF07648">
    <property type="entry name" value="Kazal_2"/>
    <property type="match status" value="1"/>
</dbReference>
<feature type="transmembrane region" description="Helical" evidence="15">
    <location>
        <begin position="237"/>
        <end position="257"/>
    </location>
</feature>
<evidence type="ECO:0000256" key="3">
    <source>
        <dbReference type="ARBA" id="ARBA00022448"/>
    </source>
</evidence>
<dbReference type="GO" id="GO:0043252">
    <property type="term" value="P:sodium-independent organic anion transport"/>
    <property type="evidence" value="ECO:0007669"/>
    <property type="project" value="TreeGrafter"/>
</dbReference>
<dbReference type="Gene3D" id="3.30.60.30">
    <property type="match status" value="1"/>
</dbReference>
<evidence type="ECO:0000313" key="17">
    <source>
        <dbReference type="Ensembl" id="ENSLCAP00010019221.1"/>
    </source>
</evidence>
<keyword evidence="11" id="KW-0325">Glycoprotein</keyword>
<keyword evidence="9 15" id="KW-0472">Membrane</keyword>
<evidence type="ECO:0000256" key="15">
    <source>
        <dbReference type="RuleBase" id="RU362056"/>
    </source>
</evidence>
<evidence type="ECO:0000256" key="7">
    <source>
        <dbReference type="ARBA" id="ARBA00023055"/>
    </source>
</evidence>
<evidence type="ECO:0000256" key="4">
    <source>
        <dbReference type="ARBA" id="ARBA00022475"/>
    </source>
</evidence>
<dbReference type="FunFam" id="3.30.60.30:FF:000048">
    <property type="entry name" value="Solute carrier organic anion transporter family member"/>
    <property type="match status" value="1"/>
</dbReference>
<comment type="catalytic activity">
    <reaction evidence="13">
        <text>L-thyroxine(out) = L-thyroxine(in)</text>
        <dbReference type="Rhea" id="RHEA:71819"/>
        <dbReference type="ChEBI" id="CHEBI:58448"/>
    </reaction>
</comment>
<dbReference type="GeneTree" id="ENSGT01150000286901"/>
<keyword evidence="18" id="KW-1185">Reference proteome</keyword>
<dbReference type="InterPro" id="IPR004156">
    <property type="entry name" value="OATP"/>
</dbReference>